<dbReference type="EMBL" id="ML208330">
    <property type="protein sequence ID" value="TFK69456.1"/>
    <property type="molecule type" value="Genomic_DNA"/>
</dbReference>
<gene>
    <name evidence="1" type="ORF">BDN72DRAFT_897238</name>
</gene>
<dbReference type="Proteomes" id="UP000308600">
    <property type="component" value="Unassembled WGS sequence"/>
</dbReference>
<evidence type="ECO:0000313" key="2">
    <source>
        <dbReference type="Proteomes" id="UP000308600"/>
    </source>
</evidence>
<proteinExistence type="predicted"/>
<organism evidence="1 2">
    <name type="scientific">Pluteus cervinus</name>
    <dbReference type="NCBI Taxonomy" id="181527"/>
    <lineage>
        <taxon>Eukaryota</taxon>
        <taxon>Fungi</taxon>
        <taxon>Dikarya</taxon>
        <taxon>Basidiomycota</taxon>
        <taxon>Agaricomycotina</taxon>
        <taxon>Agaricomycetes</taxon>
        <taxon>Agaricomycetidae</taxon>
        <taxon>Agaricales</taxon>
        <taxon>Pluteineae</taxon>
        <taxon>Pluteaceae</taxon>
        <taxon>Pluteus</taxon>
    </lineage>
</organism>
<name>A0ACD3AUL1_9AGAR</name>
<protein>
    <submittedName>
        <fullName evidence="1">Uncharacterized protein</fullName>
    </submittedName>
</protein>
<reference evidence="1 2" key="1">
    <citation type="journal article" date="2019" name="Nat. Ecol. Evol.">
        <title>Megaphylogeny resolves global patterns of mushroom evolution.</title>
        <authorList>
            <person name="Varga T."/>
            <person name="Krizsan K."/>
            <person name="Foldi C."/>
            <person name="Dima B."/>
            <person name="Sanchez-Garcia M."/>
            <person name="Sanchez-Ramirez S."/>
            <person name="Szollosi G.J."/>
            <person name="Szarkandi J.G."/>
            <person name="Papp V."/>
            <person name="Albert L."/>
            <person name="Andreopoulos W."/>
            <person name="Angelini C."/>
            <person name="Antonin V."/>
            <person name="Barry K.W."/>
            <person name="Bougher N.L."/>
            <person name="Buchanan P."/>
            <person name="Buyck B."/>
            <person name="Bense V."/>
            <person name="Catcheside P."/>
            <person name="Chovatia M."/>
            <person name="Cooper J."/>
            <person name="Damon W."/>
            <person name="Desjardin D."/>
            <person name="Finy P."/>
            <person name="Geml J."/>
            <person name="Haridas S."/>
            <person name="Hughes K."/>
            <person name="Justo A."/>
            <person name="Karasinski D."/>
            <person name="Kautmanova I."/>
            <person name="Kiss B."/>
            <person name="Kocsube S."/>
            <person name="Kotiranta H."/>
            <person name="LaButti K.M."/>
            <person name="Lechner B.E."/>
            <person name="Liimatainen K."/>
            <person name="Lipzen A."/>
            <person name="Lukacs Z."/>
            <person name="Mihaltcheva S."/>
            <person name="Morgado L.N."/>
            <person name="Niskanen T."/>
            <person name="Noordeloos M.E."/>
            <person name="Ohm R.A."/>
            <person name="Ortiz-Santana B."/>
            <person name="Ovrebo C."/>
            <person name="Racz N."/>
            <person name="Riley R."/>
            <person name="Savchenko A."/>
            <person name="Shiryaev A."/>
            <person name="Soop K."/>
            <person name="Spirin V."/>
            <person name="Szebenyi C."/>
            <person name="Tomsovsky M."/>
            <person name="Tulloss R.E."/>
            <person name="Uehling J."/>
            <person name="Grigoriev I.V."/>
            <person name="Vagvolgyi C."/>
            <person name="Papp T."/>
            <person name="Martin F.M."/>
            <person name="Miettinen O."/>
            <person name="Hibbett D.S."/>
            <person name="Nagy L.G."/>
        </authorList>
    </citation>
    <scope>NUCLEOTIDE SEQUENCE [LARGE SCALE GENOMIC DNA]</scope>
    <source>
        <strain evidence="1 2">NL-1719</strain>
    </source>
</reference>
<accession>A0ACD3AUL1</accession>
<sequence length="283" mass="32363">MSSLQPSSVWHDFPLELQDEIFECAARESTEAAAMLVQVSSGVGKRILPILYQTVVFKDEWLGDVQTRFDPPHIEKWSENEDTTLQRFEIYGCYITSLAIKPQWWKVIESCISLKNLYIPGKSPSKMLFTIHNCLPDLERLSWTFRGVQSSSDTISNNGLCEKLTHLHLVEDHSWEVVSTILTCLRGLTHLAVDDSWFEGEDSNEIVREALKVCPGLQVVLLVWRKSDLSEICKEEVYEPRDRKVVAVAVRSVLEDWLAGVHGELDMWSLADSIIKQRKICEI</sequence>
<evidence type="ECO:0000313" key="1">
    <source>
        <dbReference type="EMBL" id="TFK69456.1"/>
    </source>
</evidence>
<keyword evidence="2" id="KW-1185">Reference proteome</keyword>